<dbReference type="InterPro" id="IPR051015">
    <property type="entry name" value="EvgA-like"/>
</dbReference>
<dbReference type="SMART" id="SM00850">
    <property type="entry name" value="LytTR"/>
    <property type="match status" value="1"/>
</dbReference>
<name>A0A0G3G7D7_9GAMM</name>
<evidence type="ECO:0000256" key="1">
    <source>
        <dbReference type="ARBA" id="ARBA00023012"/>
    </source>
</evidence>
<gene>
    <name evidence="2" type="ORF">TVD_13430</name>
</gene>
<dbReference type="AlphaFoldDB" id="A0A0G3G7D7"/>
<dbReference type="PATRIC" id="fig|106634.4.peg.2741"/>
<organism evidence="2 3">
    <name type="scientific">Thioalkalivibrio versutus</name>
    <dbReference type="NCBI Taxonomy" id="106634"/>
    <lineage>
        <taxon>Bacteria</taxon>
        <taxon>Pseudomonadati</taxon>
        <taxon>Pseudomonadota</taxon>
        <taxon>Gammaproteobacteria</taxon>
        <taxon>Chromatiales</taxon>
        <taxon>Ectothiorhodospiraceae</taxon>
        <taxon>Thioalkalivibrio</taxon>
    </lineage>
</organism>
<dbReference type="PANTHER" id="PTHR45566">
    <property type="entry name" value="HTH-TYPE TRANSCRIPTIONAL REGULATOR YHJB-RELATED"/>
    <property type="match status" value="1"/>
</dbReference>
<sequence>MNNARLELLIADDEPIARQRLTALAQELGHRVVAQAAHAGEVEMQLQDHAPDALLLDIDMPGETGLELARRLHAEDPALTVILVTAHDRFPLEAFEAGVRDYVLKPVRRERLEQALQRAVQQKQDRPETFPNEVHITVGRREERVPLEQVDIFIAEGGYVMARSARLAGFVDARLRELEGLYGPALLRVHRGCLAVKASVKGVESLGQTDHRLLFHDDLDPIPISRRQLPRVRDYLRNGT</sequence>
<dbReference type="Proteomes" id="UP000064201">
    <property type="component" value="Chromosome"/>
</dbReference>
<dbReference type="GO" id="GO:0000160">
    <property type="term" value="P:phosphorelay signal transduction system"/>
    <property type="evidence" value="ECO:0007669"/>
    <property type="project" value="UniProtKB-KW"/>
</dbReference>
<dbReference type="EMBL" id="CP011367">
    <property type="protein sequence ID" value="AKJ96299.1"/>
    <property type="molecule type" value="Genomic_DNA"/>
</dbReference>
<protein>
    <submittedName>
        <fullName evidence="2">LytTR family transcriptional regulator</fullName>
    </submittedName>
</protein>
<dbReference type="GO" id="GO:0003677">
    <property type="term" value="F:DNA binding"/>
    <property type="evidence" value="ECO:0007669"/>
    <property type="project" value="InterPro"/>
</dbReference>
<evidence type="ECO:0000313" key="2">
    <source>
        <dbReference type="EMBL" id="AKJ96299.1"/>
    </source>
</evidence>
<dbReference type="InterPro" id="IPR001789">
    <property type="entry name" value="Sig_transdc_resp-reg_receiver"/>
</dbReference>
<dbReference type="STRING" id="106634.TVD_13430"/>
<dbReference type="Gene3D" id="3.40.50.2300">
    <property type="match status" value="1"/>
</dbReference>
<proteinExistence type="predicted"/>
<dbReference type="Pfam" id="PF04397">
    <property type="entry name" value="LytTR"/>
    <property type="match status" value="1"/>
</dbReference>
<dbReference type="KEGG" id="tvr:TVD_13430"/>
<reference evidence="2 3" key="1">
    <citation type="submission" date="2015-04" db="EMBL/GenBank/DDBJ databases">
        <title>Complete Sequence for the Genome of the Thioalkalivibrio versutus D301.</title>
        <authorList>
            <person name="Mu T."/>
            <person name="Zhou J."/>
            <person name="Xu X."/>
        </authorList>
    </citation>
    <scope>NUCLEOTIDE SEQUENCE [LARGE SCALE GENOMIC DNA]</scope>
    <source>
        <strain evidence="2 3">D301</strain>
    </source>
</reference>
<dbReference type="InterPro" id="IPR011006">
    <property type="entry name" value="CheY-like_superfamily"/>
</dbReference>
<dbReference type="PROSITE" id="PS50930">
    <property type="entry name" value="HTH_LYTTR"/>
    <property type="match status" value="1"/>
</dbReference>
<dbReference type="RefSeq" id="WP_018175930.1">
    <property type="nucleotide sequence ID" value="NZ_CP011367.1"/>
</dbReference>
<dbReference type="Pfam" id="PF00072">
    <property type="entry name" value="Response_reg"/>
    <property type="match status" value="1"/>
</dbReference>
<dbReference type="PANTHER" id="PTHR45566:SF1">
    <property type="entry name" value="HTH-TYPE TRANSCRIPTIONAL REGULATOR YHJB-RELATED"/>
    <property type="match status" value="1"/>
</dbReference>
<dbReference type="InterPro" id="IPR007492">
    <property type="entry name" value="LytTR_DNA-bd_dom"/>
</dbReference>
<keyword evidence="1" id="KW-0902">Two-component regulatory system</keyword>
<dbReference type="SUPFAM" id="SSF52172">
    <property type="entry name" value="CheY-like"/>
    <property type="match status" value="1"/>
</dbReference>
<evidence type="ECO:0000313" key="3">
    <source>
        <dbReference type="Proteomes" id="UP000064201"/>
    </source>
</evidence>
<accession>A0A0G3G7D7</accession>
<keyword evidence="3" id="KW-1185">Reference proteome</keyword>
<dbReference type="OrthoDB" id="236568at2"/>
<dbReference type="SMART" id="SM00448">
    <property type="entry name" value="REC"/>
    <property type="match status" value="1"/>
</dbReference>
<dbReference type="PROSITE" id="PS50110">
    <property type="entry name" value="RESPONSE_REGULATORY"/>
    <property type="match status" value="1"/>
</dbReference>